<dbReference type="RefSeq" id="WP_050487499.1">
    <property type="nucleotide sequence ID" value="NZ_JFFR01000033.1"/>
</dbReference>
<evidence type="ECO:0000313" key="3">
    <source>
        <dbReference type="Proteomes" id="UP000027219"/>
    </source>
</evidence>
<dbReference type="EMBL" id="JFFR01000033">
    <property type="protein sequence ID" value="KDN26200.1"/>
    <property type="molecule type" value="Genomic_DNA"/>
</dbReference>
<reference evidence="2 3" key="1">
    <citation type="submission" date="2014-02" db="EMBL/GenBank/DDBJ databases">
        <title>Vibrio fortis Dalian14 Genome Sequencing.</title>
        <authorList>
            <person name="Wang Y."/>
            <person name="Song L."/>
            <person name="Liu G."/>
            <person name="Ding J."/>
        </authorList>
    </citation>
    <scope>NUCLEOTIDE SEQUENCE [LARGE SCALE GENOMIC DNA]</scope>
    <source>
        <strain evidence="2 3">Dalian14</strain>
    </source>
</reference>
<dbReference type="AlphaFoldDB" id="A0A066UGN9"/>
<proteinExistence type="predicted"/>
<evidence type="ECO:0000313" key="2">
    <source>
        <dbReference type="EMBL" id="KDN26200.1"/>
    </source>
</evidence>
<organism evidence="2 3">
    <name type="scientific">Vibrio fortis</name>
    <dbReference type="NCBI Taxonomy" id="212667"/>
    <lineage>
        <taxon>Bacteria</taxon>
        <taxon>Pseudomonadati</taxon>
        <taxon>Pseudomonadota</taxon>
        <taxon>Gammaproteobacteria</taxon>
        <taxon>Vibrionales</taxon>
        <taxon>Vibrionaceae</taxon>
        <taxon>Vibrio</taxon>
    </lineage>
</organism>
<sequence>MSMPLKLAALAASMSVSFNLFAAPVEFQAIPEIMQKFDTAELYVKKSVTLGRLPAESEIGADFPTYVSDGKGGYSLETNNVMTDGVVIASMPKPIVGDVYNQWLVPKETWVSSYGELPTSTTEFKPFKRIKTIKAIKIDTEMLKLMGSEDGKTAIIKVSWDDKGMKVYRDGFLADYEYGIAPHEMAENYELVKSDELVESDELAPK</sequence>
<keyword evidence="1" id="KW-0732">Signal</keyword>
<protein>
    <submittedName>
        <fullName evidence="2">Uncharacterized protein</fullName>
    </submittedName>
</protein>
<dbReference type="Proteomes" id="UP000027219">
    <property type="component" value="Unassembled WGS sequence"/>
</dbReference>
<accession>A0A066UGN9</accession>
<gene>
    <name evidence="2" type="ORF">VFDL14_09890</name>
</gene>
<name>A0A066UGN9_9VIBR</name>
<keyword evidence="3" id="KW-1185">Reference proteome</keyword>
<dbReference type="OrthoDB" id="5813431at2"/>
<feature type="signal peptide" evidence="1">
    <location>
        <begin position="1"/>
        <end position="22"/>
    </location>
</feature>
<evidence type="ECO:0000256" key="1">
    <source>
        <dbReference type="SAM" id="SignalP"/>
    </source>
</evidence>
<comment type="caution">
    <text evidence="2">The sequence shown here is derived from an EMBL/GenBank/DDBJ whole genome shotgun (WGS) entry which is preliminary data.</text>
</comment>
<feature type="chain" id="PRO_5001630927" evidence="1">
    <location>
        <begin position="23"/>
        <end position="206"/>
    </location>
</feature>